<dbReference type="Gene3D" id="1.10.510.10">
    <property type="entry name" value="Transferase(Phosphotransferase) domain 1"/>
    <property type="match status" value="1"/>
</dbReference>
<dbReference type="InterPro" id="IPR026002">
    <property type="entry name" value="ATC_hydrolase-like"/>
</dbReference>
<sequence length="703" mass="79010">MSTADTGQHAPNAIKRVALTTALSQWRRLPVLTWTFAVEYRALRRFQAGKSDPSTPQRCVARLIDLGPAFVKLGQILSTRPDLLPDAYIEALSRLQEHAPPMPADIARAIVEAKLGQPIATLFSSFESEPAACASLAQVHRAVLPDGTQVAVKIQRPDLAPLINRDLDAIGMGLRVLARIAPRRMARTNLVAFFDEFRRYTLDELDFANEGRVIERFRANFSGQAGVHFPVVHWSRTSRGVLTTGWIDGMRLHQASEVLNDETRHRLVHRLVDVMMKMFVSDGLFHADLHPGNILFHEDGSFTLLDFGMYGELSAPQRDRFILYWLAVVQRQMRRAFYHFKAQTRPLPGANERAFFEQFEALGERFYASRLVQTSLTRVYLAMIKAGYRCGYVFPSELILHAKALTTAEALLFVLAPTARFEDISRPAIVREFMRRATRAGQIAQRLSQFVPELILTGDLLPADAIDDDWDQVSTSEVLGQSRASLGALLHSELDHAGLWRVLLEPHARVVLADVFPGASLDAVLDDTWSRYYELERHESMQPNVGAIFSTHLAVATLAMHQTLVRHGVDPSRSHALLHEIGWRFYTRMGRIPELVASGFTRDPAKRLEFATRLFRTFPFGSPGYGWRDVPTPDGSVAFDCTKCPVAEYFARHDASALCVETWCKLDFPLAVQWGGRLERTGTLAGGANCCDFRWYPKVGRDS</sequence>
<dbReference type="AlphaFoldDB" id="A0AAU8T9U6"/>
<evidence type="ECO:0000259" key="2">
    <source>
        <dbReference type="PROSITE" id="PS50011"/>
    </source>
</evidence>
<comment type="similarity">
    <text evidence="1">Belongs to the protein kinase superfamily. ADCK protein kinase family.</text>
</comment>
<dbReference type="GO" id="GO:0004672">
    <property type="term" value="F:protein kinase activity"/>
    <property type="evidence" value="ECO:0007669"/>
    <property type="project" value="InterPro"/>
</dbReference>
<dbReference type="SUPFAM" id="SSF56112">
    <property type="entry name" value="Protein kinase-like (PK-like)"/>
    <property type="match status" value="1"/>
</dbReference>
<dbReference type="KEGG" id="bfn:OI25_7529"/>
<name>A0AAU8T9U6_9BURK</name>
<dbReference type="Pfam" id="PF14196">
    <property type="entry name" value="ATC_hydrolase"/>
    <property type="match status" value="1"/>
</dbReference>
<dbReference type="Pfam" id="PF03109">
    <property type="entry name" value="ABC1"/>
    <property type="match status" value="1"/>
</dbReference>
<dbReference type="RefSeq" id="WP_052719560.1">
    <property type="nucleotide sequence ID" value="NZ_CP010025.1"/>
</dbReference>
<reference evidence="3 4" key="1">
    <citation type="journal article" date="2015" name="Genome Announc.">
        <title>Complete genome sequences for 59 burkholderia isolates, both pathogenic and near neighbor.</title>
        <authorList>
            <person name="Johnson S.L."/>
            <person name="Bishop-Lilly K.A."/>
            <person name="Ladner J.T."/>
            <person name="Daligault H.E."/>
            <person name="Davenport K.W."/>
            <person name="Jaissle J."/>
            <person name="Frey K.G."/>
            <person name="Koroleva G.I."/>
            <person name="Bruce D.C."/>
            <person name="Coyne S.R."/>
            <person name="Broomall S.M."/>
            <person name="Li P.E."/>
            <person name="Teshima H."/>
            <person name="Gibbons H.S."/>
            <person name="Palacios G.F."/>
            <person name="Rosenzweig C.N."/>
            <person name="Redden C.L."/>
            <person name="Xu Y."/>
            <person name="Minogue T.D."/>
            <person name="Chain P.S."/>
        </authorList>
    </citation>
    <scope>NUCLEOTIDE SEQUENCE [LARGE SCALE GENOMIC DNA]</scope>
    <source>
        <strain evidence="3 4">ATCC BAA-463</strain>
    </source>
</reference>
<dbReference type="EMBL" id="CP010025">
    <property type="protein sequence ID" value="AJZ57036.1"/>
    <property type="molecule type" value="Genomic_DNA"/>
</dbReference>
<dbReference type="PANTHER" id="PTHR10566">
    <property type="entry name" value="CHAPERONE-ACTIVITY OF BC1 COMPLEX CABC1 -RELATED"/>
    <property type="match status" value="1"/>
</dbReference>
<dbReference type="InterPro" id="IPR050154">
    <property type="entry name" value="UbiB_kinase"/>
</dbReference>
<dbReference type="InterPro" id="IPR000719">
    <property type="entry name" value="Prot_kinase_dom"/>
</dbReference>
<organism evidence="3 4">
    <name type="scientific">Paraburkholderia fungorum</name>
    <dbReference type="NCBI Taxonomy" id="134537"/>
    <lineage>
        <taxon>Bacteria</taxon>
        <taxon>Pseudomonadati</taxon>
        <taxon>Pseudomonadota</taxon>
        <taxon>Betaproteobacteria</taxon>
        <taxon>Burkholderiales</taxon>
        <taxon>Burkholderiaceae</taxon>
        <taxon>Paraburkholderia</taxon>
    </lineage>
</organism>
<dbReference type="GeneID" id="66520865"/>
<accession>A0AAU8T9U6</accession>
<dbReference type="PROSITE" id="PS50011">
    <property type="entry name" value="PROTEIN_KINASE_DOM"/>
    <property type="match status" value="1"/>
</dbReference>
<evidence type="ECO:0000256" key="1">
    <source>
        <dbReference type="ARBA" id="ARBA00009670"/>
    </source>
</evidence>
<keyword evidence="3" id="KW-0808">Transferase</keyword>
<feature type="domain" description="Protein kinase" evidence="2">
    <location>
        <begin position="125"/>
        <end position="451"/>
    </location>
</feature>
<protein>
    <submittedName>
        <fullName evidence="3">Kinase domain protein</fullName>
    </submittedName>
</protein>
<dbReference type="GO" id="GO:0005524">
    <property type="term" value="F:ATP binding"/>
    <property type="evidence" value="ECO:0007669"/>
    <property type="project" value="InterPro"/>
</dbReference>
<dbReference type="InterPro" id="IPR011009">
    <property type="entry name" value="Kinase-like_dom_sf"/>
</dbReference>
<dbReference type="InterPro" id="IPR004147">
    <property type="entry name" value="ABC1_dom"/>
</dbReference>
<dbReference type="CDD" id="cd05121">
    <property type="entry name" value="ABC1_ADCK3-like"/>
    <property type="match status" value="1"/>
</dbReference>
<evidence type="ECO:0000313" key="3">
    <source>
        <dbReference type="EMBL" id="AJZ57036.1"/>
    </source>
</evidence>
<keyword evidence="3" id="KW-0418">Kinase</keyword>
<proteinExistence type="inferred from homology"/>
<dbReference type="PANTHER" id="PTHR10566:SF113">
    <property type="entry name" value="PROTEIN ACTIVITY OF BC1 COMPLEX KINASE 7, CHLOROPLASTIC"/>
    <property type="match status" value="1"/>
</dbReference>
<evidence type="ECO:0000313" key="4">
    <source>
        <dbReference type="Proteomes" id="UP000032614"/>
    </source>
</evidence>
<dbReference type="Proteomes" id="UP000032614">
    <property type="component" value="Chromosome 3"/>
</dbReference>
<gene>
    <name evidence="3" type="ORF">OI25_7529</name>
</gene>